<dbReference type="InterPro" id="IPR024185">
    <property type="entry name" value="FTHF_cligase-like_sf"/>
</dbReference>
<dbReference type="Proteomes" id="UP000426857">
    <property type="component" value="Chromosome"/>
</dbReference>
<dbReference type="EC" id="6.3.3.2" evidence="5"/>
<dbReference type="InterPro" id="IPR037171">
    <property type="entry name" value="NagB/RpiA_transferase-like"/>
</dbReference>
<dbReference type="InterPro" id="IPR002698">
    <property type="entry name" value="FTHF_cligase"/>
</dbReference>
<gene>
    <name evidence="5" type="ORF">FOB82_02635</name>
</gene>
<dbReference type="GO" id="GO:0030272">
    <property type="term" value="F:5-formyltetrahydrofolate cyclo-ligase activity"/>
    <property type="evidence" value="ECO:0007669"/>
    <property type="project" value="UniProtKB-EC"/>
</dbReference>
<dbReference type="GO" id="GO:0009396">
    <property type="term" value="P:folic acid-containing compound biosynthetic process"/>
    <property type="evidence" value="ECO:0007669"/>
    <property type="project" value="TreeGrafter"/>
</dbReference>
<evidence type="ECO:0000256" key="4">
    <source>
        <dbReference type="SAM" id="MobiDB-lite"/>
    </source>
</evidence>
<dbReference type="Pfam" id="PF01812">
    <property type="entry name" value="5-FTHF_cyc-lig"/>
    <property type="match status" value="1"/>
</dbReference>
<feature type="region of interest" description="Disordered" evidence="4">
    <location>
        <begin position="138"/>
        <end position="157"/>
    </location>
</feature>
<feature type="compositionally biased region" description="Low complexity" evidence="4">
    <location>
        <begin position="148"/>
        <end position="157"/>
    </location>
</feature>
<dbReference type="GO" id="GO:0035999">
    <property type="term" value="P:tetrahydrofolate interconversion"/>
    <property type="evidence" value="ECO:0007669"/>
    <property type="project" value="TreeGrafter"/>
</dbReference>
<evidence type="ECO:0000256" key="2">
    <source>
        <dbReference type="ARBA" id="ARBA00022741"/>
    </source>
</evidence>
<evidence type="ECO:0000313" key="5">
    <source>
        <dbReference type="EMBL" id="QGS34003.1"/>
    </source>
</evidence>
<name>A0A6B8TS32_9CORY</name>
<dbReference type="NCBIfam" id="TIGR02727">
    <property type="entry name" value="MTHFS_bact"/>
    <property type="match status" value="1"/>
</dbReference>
<accession>A0A6B8TS32</accession>
<dbReference type="SUPFAM" id="SSF100950">
    <property type="entry name" value="NagB/RpiA/CoA transferase-like"/>
    <property type="match status" value="1"/>
</dbReference>
<comment type="similarity">
    <text evidence="1">Belongs to the 5-formyltetrahydrofolate cyclo-ligase family.</text>
</comment>
<dbReference type="GO" id="GO:0005524">
    <property type="term" value="F:ATP binding"/>
    <property type="evidence" value="ECO:0007669"/>
    <property type="project" value="UniProtKB-KW"/>
</dbReference>
<dbReference type="AlphaFoldDB" id="A0A6B8TS32"/>
<dbReference type="PANTHER" id="PTHR23407">
    <property type="entry name" value="ATPASE INHIBITOR/5-FORMYLTETRAHYDROFOLATE CYCLO-LIGASE"/>
    <property type="match status" value="1"/>
</dbReference>
<dbReference type="PANTHER" id="PTHR23407:SF1">
    <property type="entry name" value="5-FORMYLTETRAHYDROFOLATE CYCLO-LIGASE"/>
    <property type="match status" value="1"/>
</dbReference>
<evidence type="ECO:0000256" key="1">
    <source>
        <dbReference type="ARBA" id="ARBA00010638"/>
    </source>
</evidence>
<keyword evidence="2" id="KW-0547">Nucleotide-binding</keyword>
<dbReference type="KEGG" id="cxe:FOB82_02635"/>
<dbReference type="EMBL" id="CP046322">
    <property type="protein sequence ID" value="QGS34003.1"/>
    <property type="molecule type" value="Genomic_DNA"/>
</dbReference>
<keyword evidence="3" id="KW-0067">ATP-binding</keyword>
<proteinExistence type="inferred from homology"/>
<evidence type="ECO:0000256" key="3">
    <source>
        <dbReference type="ARBA" id="ARBA00022840"/>
    </source>
</evidence>
<organism evidence="5 6">
    <name type="scientific">Corynebacterium xerosis</name>
    <dbReference type="NCBI Taxonomy" id="1725"/>
    <lineage>
        <taxon>Bacteria</taxon>
        <taxon>Bacillati</taxon>
        <taxon>Actinomycetota</taxon>
        <taxon>Actinomycetes</taxon>
        <taxon>Mycobacteriales</taxon>
        <taxon>Corynebacteriaceae</taxon>
        <taxon>Corynebacterium</taxon>
    </lineage>
</organism>
<evidence type="ECO:0000313" key="6">
    <source>
        <dbReference type="Proteomes" id="UP000426857"/>
    </source>
</evidence>
<dbReference type="Gene3D" id="3.40.50.10420">
    <property type="entry name" value="NagB/RpiA/CoA transferase-like"/>
    <property type="match status" value="1"/>
</dbReference>
<keyword evidence="5" id="KW-0436">Ligase</keyword>
<feature type="region of interest" description="Disordered" evidence="4">
    <location>
        <begin position="324"/>
        <end position="351"/>
    </location>
</feature>
<reference evidence="5 6" key="1">
    <citation type="submission" date="2019-11" db="EMBL/GenBank/DDBJ databases">
        <title>FDA dAtabase for Regulatory Grade micrObial Sequences (FDA-ARGOS): Supporting development and validation of Infectious Disease Dx tests.</title>
        <authorList>
            <person name="Kerrigan L."/>
            <person name="Long C."/>
            <person name="Tallon L."/>
            <person name="Sadzewicz L."/>
            <person name="Vavikolanu K."/>
            <person name="Mehta A."/>
            <person name="Aluvathingal J."/>
            <person name="Nadendla S."/>
            <person name="Yan Y."/>
            <person name="Sichtig H."/>
        </authorList>
    </citation>
    <scope>NUCLEOTIDE SEQUENCE [LARGE SCALE GENOMIC DNA]</scope>
    <source>
        <strain evidence="5 6">FDAARGOS_674</strain>
    </source>
</reference>
<feature type="compositionally biased region" description="Acidic residues" evidence="4">
    <location>
        <begin position="138"/>
        <end position="147"/>
    </location>
</feature>
<sequence length="351" mass="36103">MPGVSTTGSSSFGTVFVAGRNLVPMPAAGTITVRAASRPVASLPALSRASCGVVMRPPYRLSRPRPGRPGGSVARMEKGLETARHRSSGRGSLDSPKVALRRSLLAARNASDPALRSADDARLAERLVGWIASRIETEAEAGTEADAETGASSDSPADAVADAVAGNARARRPVTIAAHVPVDVEPGATSLTPDAFLSSLARIDGMPPIRLLLPVCPPGPPAALQWAEYAAGSLAPGKYGLPEPTGTRLAPEAIAEAEIIVVPGVAADRSGMRMGRGAGYYDRSLAHATGLVAAILHPGELVDDVPHDAHDLPVDAVITADEVAETGPSTPGSAPAENSMEPNFRRARPMK</sequence>
<protein>
    <submittedName>
        <fullName evidence="5">5-formyltetrahydrofolate cyclo-ligase</fullName>
        <ecNumber evidence="5">6.3.3.2</ecNumber>
    </submittedName>
</protein>